<keyword evidence="3" id="KW-1185">Reference proteome</keyword>
<dbReference type="Proteomes" id="UP001557470">
    <property type="component" value="Unassembled WGS sequence"/>
</dbReference>
<reference evidence="2 3" key="1">
    <citation type="submission" date="2024-06" db="EMBL/GenBank/DDBJ databases">
        <authorList>
            <person name="Pan Q."/>
            <person name="Wen M."/>
            <person name="Jouanno E."/>
            <person name="Zahm M."/>
            <person name="Klopp C."/>
            <person name="Cabau C."/>
            <person name="Louis A."/>
            <person name="Berthelot C."/>
            <person name="Parey E."/>
            <person name="Roest Crollius H."/>
            <person name="Montfort J."/>
            <person name="Robinson-Rechavi M."/>
            <person name="Bouchez O."/>
            <person name="Lampietro C."/>
            <person name="Lopez Roques C."/>
            <person name="Donnadieu C."/>
            <person name="Postlethwait J."/>
            <person name="Bobe J."/>
            <person name="Verreycken H."/>
            <person name="Guiguen Y."/>
        </authorList>
    </citation>
    <scope>NUCLEOTIDE SEQUENCE [LARGE SCALE GENOMIC DNA]</scope>
    <source>
        <strain evidence="2">Up_M1</strain>
        <tissue evidence="2">Testis</tissue>
    </source>
</reference>
<gene>
    <name evidence="2" type="ORF">UPYG_G00216410</name>
</gene>
<evidence type="ECO:0000256" key="1">
    <source>
        <dbReference type="SAM" id="MobiDB-lite"/>
    </source>
</evidence>
<organism evidence="2 3">
    <name type="scientific">Umbra pygmaea</name>
    <name type="common">Eastern mudminnow</name>
    <dbReference type="NCBI Taxonomy" id="75934"/>
    <lineage>
        <taxon>Eukaryota</taxon>
        <taxon>Metazoa</taxon>
        <taxon>Chordata</taxon>
        <taxon>Craniata</taxon>
        <taxon>Vertebrata</taxon>
        <taxon>Euteleostomi</taxon>
        <taxon>Actinopterygii</taxon>
        <taxon>Neopterygii</taxon>
        <taxon>Teleostei</taxon>
        <taxon>Protacanthopterygii</taxon>
        <taxon>Esociformes</taxon>
        <taxon>Umbridae</taxon>
        <taxon>Umbra</taxon>
    </lineage>
</organism>
<evidence type="ECO:0000313" key="3">
    <source>
        <dbReference type="Proteomes" id="UP001557470"/>
    </source>
</evidence>
<sequence>MRDHFSNEKGGGGRTGRLVLPERCSCPSLCLCVVTPLPHRLPHSRRGDGRTQRRHTNTDPLTGVPAEEIEPWIQSGCRRPAQLLGWTFLPVYVADRPRPVVSIADVQDEHVRSIRNGESGFHCLIFIGIHLECQPPYDNLSPSFWD</sequence>
<evidence type="ECO:0000313" key="2">
    <source>
        <dbReference type="EMBL" id="KAL0974158.1"/>
    </source>
</evidence>
<protein>
    <submittedName>
        <fullName evidence="2">Uncharacterized protein</fullName>
    </submittedName>
</protein>
<comment type="caution">
    <text evidence="2">The sequence shown here is derived from an EMBL/GenBank/DDBJ whole genome shotgun (WGS) entry which is preliminary data.</text>
</comment>
<name>A0ABD0WQW0_UMBPY</name>
<accession>A0ABD0WQW0</accession>
<proteinExistence type="predicted"/>
<feature type="region of interest" description="Disordered" evidence="1">
    <location>
        <begin position="42"/>
        <end position="63"/>
    </location>
</feature>
<dbReference type="AlphaFoldDB" id="A0ABD0WQW0"/>
<dbReference type="EMBL" id="JAGEUA010000006">
    <property type="protein sequence ID" value="KAL0974158.1"/>
    <property type="molecule type" value="Genomic_DNA"/>
</dbReference>